<evidence type="ECO:0000313" key="1">
    <source>
        <dbReference type="EMBL" id="PXX70605.1"/>
    </source>
</evidence>
<sequence length="217" mass="23645">MSHREAAPIVRTLPAPTAYLCGLTWDGSTLWHSDQDAGTIFAIDPSDGLVTRSWPCARVRADLAYDGTRLVQVGGRPKRLLLIDPETGEPAGEKKVLPLSGRLTGIEFGPEGLWMCLRGPTVVQLRDYATMEIEREYPAGGESPSGLTYVDGMVLHGDFGDSTVRALDARTGAQVGEFRVPGHPTGMTWDGRHLWYCDFPARALRAVELDAVLVNRA</sequence>
<protein>
    <recommendedName>
        <fullName evidence="3">Pyrroloquinoline-quinone binding quinoprotein</fullName>
    </recommendedName>
</protein>
<dbReference type="Gene3D" id="2.130.10.10">
    <property type="entry name" value="YVTN repeat-like/Quinoprotein amine dehydrogenase"/>
    <property type="match status" value="1"/>
</dbReference>
<dbReference type="EMBL" id="QJKF01000001">
    <property type="protein sequence ID" value="PXX70605.1"/>
    <property type="molecule type" value="Genomic_DNA"/>
</dbReference>
<name>A0A318KCF8_9NOCA</name>
<dbReference type="OrthoDB" id="3464637at2"/>
<dbReference type="AlphaFoldDB" id="A0A318KCF8"/>
<dbReference type="InterPro" id="IPR015943">
    <property type="entry name" value="WD40/YVTN_repeat-like_dom_sf"/>
</dbReference>
<dbReference type="RefSeq" id="WP_040741220.1">
    <property type="nucleotide sequence ID" value="NZ_QJKF01000001.1"/>
</dbReference>
<accession>A0A318KCF8</accession>
<dbReference type="Proteomes" id="UP000247569">
    <property type="component" value="Unassembled WGS sequence"/>
</dbReference>
<gene>
    <name evidence="1" type="ORF">DFR70_10124</name>
</gene>
<evidence type="ECO:0000313" key="2">
    <source>
        <dbReference type="Proteomes" id="UP000247569"/>
    </source>
</evidence>
<keyword evidence="2" id="KW-1185">Reference proteome</keyword>
<dbReference type="InterPro" id="IPR011044">
    <property type="entry name" value="Quino_amine_DH_bsu"/>
</dbReference>
<reference evidence="1 2" key="1">
    <citation type="submission" date="2018-05" db="EMBL/GenBank/DDBJ databases">
        <title>Genomic Encyclopedia of Type Strains, Phase IV (KMG-IV): sequencing the most valuable type-strain genomes for metagenomic binning, comparative biology and taxonomic classification.</title>
        <authorList>
            <person name="Goeker M."/>
        </authorList>
    </citation>
    <scope>NUCLEOTIDE SEQUENCE [LARGE SCALE GENOMIC DNA]</scope>
    <source>
        <strain evidence="1 2">DSM 44704</strain>
    </source>
</reference>
<proteinExistence type="predicted"/>
<comment type="caution">
    <text evidence="1">The sequence shown here is derived from an EMBL/GenBank/DDBJ whole genome shotgun (WGS) entry which is preliminary data.</text>
</comment>
<organism evidence="1 2">
    <name type="scientific">Nocardia tenerifensis</name>
    <dbReference type="NCBI Taxonomy" id="228006"/>
    <lineage>
        <taxon>Bacteria</taxon>
        <taxon>Bacillati</taxon>
        <taxon>Actinomycetota</taxon>
        <taxon>Actinomycetes</taxon>
        <taxon>Mycobacteriales</taxon>
        <taxon>Nocardiaceae</taxon>
        <taxon>Nocardia</taxon>
    </lineage>
</organism>
<evidence type="ECO:0008006" key="3">
    <source>
        <dbReference type="Google" id="ProtNLM"/>
    </source>
</evidence>
<dbReference type="SUPFAM" id="SSF50969">
    <property type="entry name" value="YVTN repeat-like/Quinoprotein amine dehydrogenase"/>
    <property type="match status" value="1"/>
</dbReference>